<proteinExistence type="predicted"/>
<name>A0A1M5DAK5_STRHI</name>
<dbReference type="CDD" id="cd00093">
    <property type="entry name" value="HTH_XRE"/>
    <property type="match status" value="1"/>
</dbReference>
<evidence type="ECO:0000313" key="3">
    <source>
        <dbReference type="Proteomes" id="UP000184501"/>
    </source>
</evidence>
<dbReference type="InterPro" id="IPR043917">
    <property type="entry name" value="DUF5753"/>
</dbReference>
<keyword evidence="3" id="KW-1185">Reference proteome</keyword>
<dbReference type="EMBL" id="FQVN01000004">
    <property type="protein sequence ID" value="SHF63984.1"/>
    <property type="molecule type" value="Genomic_DNA"/>
</dbReference>
<dbReference type="STRING" id="2017.SAMN05444320_104369"/>
<gene>
    <name evidence="2" type="ORF">SAMN05444320_104369</name>
</gene>
<evidence type="ECO:0000313" key="2">
    <source>
        <dbReference type="EMBL" id="SHF63984.1"/>
    </source>
</evidence>
<feature type="domain" description="HTH cro/C1-type" evidence="1">
    <location>
        <begin position="17"/>
        <end position="71"/>
    </location>
</feature>
<dbReference type="OrthoDB" id="4285266at2"/>
<protein>
    <submittedName>
        <fullName evidence="2">Helix-turn-helix domain-containing protein</fullName>
    </submittedName>
</protein>
<sequence>MREPTPTIRQRKVARALRAWRNARDLKLKEVSARIGWSDAKISRLENAVTIAGPAEVIVLATIYGISEAERDEYVALAQNGDRVDWLRRFPADLVPGTLKDYIELEAEATQLDNFETTIVPGLLQTERYAKAIARGWELRPSDDVVEDRTALRVQRQARLQAERPLRLHAVIYEPGLRAPVGGTETMRAQLLHLVEMAELPNVTIQVLRAIGAHPAMGVSFCLLHLGEHTAPVAYTDALTRGVFVEEEDDVERCRLTFQRLTELALEPQESVDLIAQIAQGHS</sequence>
<reference evidence="2 3" key="1">
    <citation type="submission" date="2016-11" db="EMBL/GenBank/DDBJ databases">
        <authorList>
            <person name="Jaros S."/>
            <person name="Januszkiewicz K."/>
            <person name="Wedrychowicz H."/>
        </authorList>
    </citation>
    <scope>NUCLEOTIDE SEQUENCE [LARGE SCALE GENOMIC DNA]</scope>
    <source>
        <strain evidence="2 3">DSM 44523</strain>
    </source>
</reference>
<dbReference type="InterPro" id="IPR010982">
    <property type="entry name" value="Lambda_DNA-bd_dom_sf"/>
</dbReference>
<dbReference type="Pfam" id="PF19054">
    <property type="entry name" value="DUF5753"/>
    <property type="match status" value="1"/>
</dbReference>
<dbReference type="SUPFAM" id="SSF47413">
    <property type="entry name" value="lambda repressor-like DNA-binding domains"/>
    <property type="match status" value="1"/>
</dbReference>
<dbReference type="RefSeq" id="WP_083959690.1">
    <property type="nucleotide sequence ID" value="NZ_FQVN01000004.1"/>
</dbReference>
<evidence type="ECO:0000259" key="1">
    <source>
        <dbReference type="PROSITE" id="PS50943"/>
    </source>
</evidence>
<dbReference type="SMART" id="SM00530">
    <property type="entry name" value="HTH_XRE"/>
    <property type="match status" value="1"/>
</dbReference>
<dbReference type="AlphaFoldDB" id="A0A1M5DAK5"/>
<dbReference type="InterPro" id="IPR001387">
    <property type="entry name" value="Cro/C1-type_HTH"/>
</dbReference>
<dbReference type="GO" id="GO:0003677">
    <property type="term" value="F:DNA binding"/>
    <property type="evidence" value="ECO:0007669"/>
    <property type="project" value="InterPro"/>
</dbReference>
<organism evidence="2 3">
    <name type="scientific">Streptoalloteichus hindustanus</name>
    <dbReference type="NCBI Taxonomy" id="2017"/>
    <lineage>
        <taxon>Bacteria</taxon>
        <taxon>Bacillati</taxon>
        <taxon>Actinomycetota</taxon>
        <taxon>Actinomycetes</taxon>
        <taxon>Pseudonocardiales</taxon>
        <taxon>Pseudonocardiaceae</taxon>
        <taxon>Streptoalloteichus</taxon>
    </lineage>
</organism>
<accession>A0A1M5DAK5</accession>
<dbReference type="Gene3D" id="1.10.260.40">
    <property type="entry name" value="lambda repressor-like DNA-binding domains"/>
    <property type="match status" value="1"/>
</dbReference>
<dbReference type="Proteomes" id="UP000184501">
    <property type="component" value="Unassembled WGS sequence"/>
</dbReference>
<dbReference type="PROSITE" id="PS50943">
    <property type="entry name" value="HTH_CROC1"/>
    <property type="match status" value="1"/>
</dbReference>
<dbReference type="Pfam" id="PF13560">
    <property type="entry name" value="HTH_31"/>
    <property type="match status" value="1"/>
</dbReference>